<gene>
    <name evidence="1" type="ORF">Vadar_030184</name>
</gene>
<sequence>MATSDTDEDECELFNDDGFVYKRKKRPALYPAAAPPPPDPAAEENYRRKRKKRALAKLREKYQKEICQWEILSNTLRELQRRAQNQQRQQQMMTMARDLDVDSTQPLEHLAQSDGLKLLDNLLVRAEAEEVTLQDASDICDVAEVVCDVQANKMKQSFVDLPIWASPRELMASLCDD</sequence>
<dbReference type="Proteomes" id="UP000828048">
    <property type="component" value="Chromosome 8"/>
</dbReference>
<keyword evidence="2" id="KW-1185">Reference proteome</keyword>
<comment type="caution">
    <text evidence="1">The sequence shown here is derived from an EMBL/GenBank/DDBJ whole genome shotgun (WGS) entry which is preliminary data.</text>
</comment>
<dbReference type="EMBL" id="CM037158">
    <property type="protein sequence ID" value="KAH7852860.1"/>
    <property type="molecule type" value="Genomic_DNA"/>
</dbReference>
<protein>
    <submittedName>
        <fullName evidence="1">Uncharacterized protein</fullName>
    </submittedName>
</protein>
<accession>A0ACB7YHA6</accession>
<proteinExistence type="predicted"/>
<evidence type="ECO:0000313" key="2">
    <source>
        <dbReference type="Proteomes" id="UP000828048"/>
    </source>
</evidence>
<name>A0ACB7YHA6_9ERIC</name>
<organism evidence="1 2">
    <name type="scientific">Vaccinium darrowii</name>
    <dbReference type="NCBI Taxonomy" id="229202"/>
    <lineage>
        <taxon>Eukaryota</taxon>
        <taxon>Viridiplantae</taxon>
        <taxon>Streptophyta</taxon>
        <taxon>Embryophyta</taxon>
        <taxon>Tracheophyta</taxon>
        <taxon>Spermatophyta</taxon>
        <taxon>Magnoliopsida</taxon>
        <taxon>eudicotyledons</taxon>
        <taxon>Gunneridae</taxon>
        <taxon>Pentapetalae</taxon>
        <taxon>asterids</taxon>
        <taxon>Ericales</taxon>
        <taxon>Ericaceae</taxon>
        <taxon>Vaccinioideae</taxon>
        <taxon>Vaccinieae</taxon>
        <taxon>Vaccinium</taxon>
    </lineage>
</organism>
<reference evidence="1 2" key="1">
    <citation type="journal article" date="2021" name="Hortic Res">
        <title>High-quality reference genome and annotation aids understanding of berry development for evergreen blueberry (Vaccinium darrowii).</title>
        <authorList>
            <person name="Yu J."/>
            <person name="Hulse-Kemp A.M."/>
            <person name="Babiker E."/>
            <person name="Staton M."/>
        </authorList>
    </citation>
    <scope>NUCLEOTIDE SEQUENCE [LARGE SCALE GENOMIC DNA]</scope>
    <source>
        <strain evidence="2">cv. NJ 8807/NJ 8810</strain>
        <tissue evidence="1">Young leaf</tissue>
    </source>
</reference>
<evidence type="ECO:0000313" key="1">
    <source>
        <dbReference type="EMBL" id="KAH7852860.1"/>
    </source>
</evidence>